<keyword evidence="3" id="KW-1185">Reference proteome</keyword>
<name>A0ABU3PCK9_9BURK</name>
<dbReference type="InterPro" id="IPR037523">
    <property type="entry name" value="VOC_core"/>
</dbReference>
<dbReference type="EMBL" id="JAVXZY010000005">
    <property type="protein sequence ID" value="MDT9000323.1"/>
    <property type="molecule type" value="Genomic_DNA"/>
</dbReference>
<organism evidence="2 3">
    <name type="scientific">Roseateles aquae</name>
    <dbReference type="NCBI Taxonomy" id="3077235"/>
    <lineage>
        <taxon>Bacteria</taxon>
        <taxon>Pseudomonadati</taxon>
        <taxon>Pseudomonadota</taxon>
        <taxon>Betaproteobacteria</taxon>
        <taxon>Burkholderiales</taxon>
        <taxon>Sphaerotilaceae</taxon>
        <taxon>Roseateles</taxon>
    </lineage>
</organism>
<accession>A0ABU3PCK9</accession>
<dbReference type="InterPro" id="IPR029068">
    <property type="entry name" value="Glyas_Bleomycin-R_OHBP_Dase"/>
</dbReference>
<reference evidence="2" key="1">
    <citation type="submission" date="2023-09" db="EMBL/GenBank/DDBJ databases">
        <title>Paucibacter sp. APW11 Genome sequencing and assembly.</title>
        <authorList>
            <person name="Kim I."/>
        </authorList>
    </citation>
    <scope>NUCLEOTIDE SEQUENCE</scope>
    <source>
        <strain evidence="2">APW11</strain>
    </source>
</reference>
<dbReference type="Proteomes" id="UP001246372">
    <property type="component" value="Unassembled WGS sequence"/>
</dbReference>
<proteinExistence type="predicted"/>
<dbReference type="RefSeq" id="WP_315650889.1">
    <property type="nucleotide sequence ID" value="NZ_JAVXZY010000005.1"/>
</dbReference>
<dbReference type="PROSITE" id="PS51819">
    <property type="entry name" value="VOC"/>
    <property type="match status" value="1"/>
</dbReference>
<dbReference type="Pfam" id="PF00903">
    <property type="entry name" value="Glyoxalase"/>
    <property type="match status" value="1"/>
</dbReference>
<dbReference type="Gene3D" id="3.10.180.10">
    <property type="entry name" value="2,3-Dihydroxybiphenyl 1,2-Dioxygenase, domain 1"/>
    <property type="match status" value="1"/>
</dbReference>
<dbReference type="SUPFAM" id="SSF54593">
    <property type="entry name" value="Glyoxalase/Bleomycin resistance protein/Dihydroxybiphenyl dioxygenase"/>
    <property type="match status" value="1"/>
</dbReference>
<evidence type="ECO:0000313" key="3">
    <source>
        <dbReference type="Proteomes" id="UP001246372"/>
    </source>
</evidence>
<sequence>MQLNHLNLQVSDAAQCADFLSQHFDLQTVLERPDRTLIAMRAGDFDLVIQQSDPAEAQATSYPAGFHFGFIVAGEQALRQAHARLLSAGVPGVGAITESRRGQQFFVDGPGGLTIELGWHLPKSAGSVAGA</sequence>
<comment type="caution">
    <text evidence="2">The sequence shown here is derived from an EMBL/GenBank/DDBJ whole genome shotgun (WGS) entry which is preliminary data.</text>
</comment>
<gene>
    <name evidence="2" type="ORF">RQP53_13700</name>
</gene>
<dbReference type="CDD" id="cd06587">
    <property type="entry name" value="VOC"/>
    <property type="match status" value="1"/>
</dbReference>
<feature type="domain" description="VOC" evidence="1">
    <location>
        <begin position="2"/>
        <end position="120"/>
    </location>
</feature>
<dbReference type="InterPro" id="IPR004360">
    <property type="entry name" value="Glyas_Fos-R_dOase_dom"/>
</dbReference>
<protein>
    <submittedName>
        <fullName evidence="2">VOC family protein</fullName>
    </submittedName>
</protein>
<evidence type="ECO:0000313" key="2">
    <source>
        <dbReference type="EMBL" id="MDT9000323.1"/>
    </source>
</evidence>
<evidence type="ECO:0000259" key="1">
    <source>
        <dbReference type="PROSITE" id="PS51819"/>
    </source>
</evidence>